<dbReference type="EMBL" id="CAXLJM020000075">
    <property type="protein sequence ID" value="CAL8128435.1"/>
    <property type="molecule type" value="Genomic_DNA"/>
</dbReference>
<evidence type="ECO:0008006" key="4">
    <source>
        <dbReference type="Google" id="ProtNLM"/>
    </source>
</evidence>
<keyword evidence="3" id="KW-1185">Reference proteome</keyword>
<evidence type="ECO:0000313" key="2">
    <source>
        <dbReference type="EMBL" id="CAL8128435.1"/>
    </source>
</evidence>
<name>A0ABP1RHH1_9HEXA</name>
<reference evidence="2 3" key="1">
    <citation type="submission" date="2024-08" db="EMBL/GenBank/DDBJ databases">
        <authorList>
            <person name="Cucini C."/>
            <person name="Frati F."/>
        </authorList>
    </citation>
    <scope>NUCLEOTIDE SEQUENCE [LARGE SCALE GENOMIC DNA]</scope>
</reference>
<proteinExistence type="predicted"/>
<sequence length="204" mass="23521">MSTPSQICFLCLKQFAQEVEEKSVLNRRSTLFRQFASFASNYLQVNVDDYRGVSDDDDNPDNAVEVEAFCEVCSERVSQVCVLYNELCSVKLRLSTKLEELRILINRNRILTLEATEQDDKALTSSLLKSLAVQLVLQPETVSELRNSILSKFFQKSINRDLSRSQDEIDWNDTEIKEEVESLPDQDDDDHDDEEEEHEELSSE</sequence>
<comment type="caution">
    <text evidence="2">The sequence shown here is derived from an EMBL/GenBank/DDBJ whole genome shotgun (WGS) entry which is preliminary data.</text>
</comment>
<evidence type="ECO:0000313" key="3">
    <source>
        <dbReference type="Proteomes" id="UP001642540"/>
    </source>
</evidence>
<accession>A0ABP1RHH1</accession>
<feature type="region of interest" description="Disordered" evidence="1">
    <location>
        <begin position="169"/>
        <end position="204"/>
    </location>
</feature>
<protein>
    <recommendedName>
        <fullName evidence="4">ZAD domain-containing protein</fullName>
    </recommendedName>
</protein>
<feature type="compositionally biased region" description="Acidic residues" evidence="1">
    <location>
        <begin position="181"/>
        <end position="204"/>
    </location>
</feature>
<organism evidence="2 3">
    <name type="scientific">Orchesella dallaii</name>
    <dbReference type="NCBI Taxonomy" id="48710"/>
    <lineage>
        <taxon>Eukaryota</taxon>
        <taxon>Metazoa</taxon>
        <taxon>Ecdysozoa</taxon>
        <taxon>Arthropoda</taxon>
        <taxon>Hexapoda</taxon>
        <taxon>Collembola</taxon>
        <taxon>Entomobryomorpha</taxon>
        <taxon>Entomobryoidea</taxon>
        <taxon>Orchesellidae</taxon>
        <taxon>Orchesellinae</taxon>
        <taxon>Orchesella</taxon>
    </lineage>
</organism>
<dbReference type="Proteomes" id="UP001642540">
    <property type="component" value="Unassembled WGS sequence"/>
</dbReference>
<evidence type="ECO:0000256" key="1">
    <source>
        <dbReference type="SAM" id="MobiDB-lite"/>
    </source>
</evidence>
<gene>
    <name evidence="2" type="ORF">ODALV1_LOCUS22235</name>
</gene>